<feature type="transmembrane region" description="Helical" evidence="7">
    <location>
        <begin position="28"/>
        <end position="49"/>
    </location>
</feature>
<name>A0A4T2BKA0_9MICO</name>
<evidence type="ECO:0000313" key="9">
    <source>
        <dbReference type="EMBL" id="TIH29656.1"/>
    </source>
</evidence>
<comment type="caution">
    <text evidence="9">The sequence shown here is derived from an EMBL/GenBank/DDBJ whole genome shotgun (WGS) entry which is preliminary data.</text>
</comment>
<evidence type="ECO:0000259" key="8">
    <source>
        <dbReference type="SMART" id="SM00014"/>
    </source>
</evidence>
<keyword evidence="2" id="KW-1003">Cell membrane</keyword>
<sequence length="169" mass="17705">MTTSPETAFIVRVQATPLARGLVAPAKALSFIGEHAAGWVVLGVIGALIDAPHAWAWLWSTLAVVVAHGLSIVIKRIVRRPRPGASGGPVTVYATAPSKLSFPSSHASSTMAAAVVFTAFVPWLWPAAVIVVLFMGVSRVILGMHYPTDVLAGYLIGLIVGVPTVLLLH</sequence>
<reference evidence="9 10" key="1">
    <citation type="journal article" date="2019" name="Microorganisms">
        <title>Systematic Affiliation and Genome Analysis of Subtercola vilae DB165(T) with Particular Emphasis on Cold Adaptation of an Isolate from a High-Altitude Cold Volcano Lake.</title>
        <authorList>
            <person name="Villalobos A.S."/>
            <person name="Wiese J."/>
            <person name="Imhoff J.F."/>
            <person name="Dorador C."/>
            <person name="Keller A."/>
            <person name="Hentschel U."/>
        </authorList>
    </citation>
    <scope>NUCLEOTIDE SEQUENCE [LARGE SCALE GENOMIC DNA]</scope>
    <source>
        <strain evidence="9 10">DB165</strain>
    </source>
</reference>
<keyword evidence="6 7" id="KW-0472">Membrane</keyword>
<dbReference type="EMBL" id="QYRT01000059">
    <property type="protein sequence ID" value="TIH29656.1"/>
    <property type="molecule type" value="Genomic_DNA"/>
</dbReference>
<feature type="transmembrane region" description="Helical" evidence="7">
    <location>
        <begin position="111"/>
        <end position="138"/>
    </location>
</feature>
<evidence type="ECO:0000256" key="7">
    <source>
        <dbReference type="SAM" id="Phobius"/>
    </source>
</evidence>
<proteinExistence type="predicted"/>
<evidence type="ECO:0000256" key="6">
    <source>
        <dbReference type="ARBA" id="ARBA00023136"/>
    </source>
</evidence>
<evidence type="ECO:0000256" key="5">
    <source>
        <dbReference type="ARBA" id="ARBA00022989"/>
    </source>
</evidence>
<evidence type="ECO:0000256" key="2">
    <source>
        <dbReference type="ARBA" id="ARBA00022475"/>
    </source>
</evidence>
<dbReference type="Pfam" id="PF01569">
    <property type="entry name" value="PAP2"/>
    <property type="match status" value="1"/>
</dbReference>
<dbReference type="SUPFAM" id="SSF48317">
    <property type="entry name" value="Acid phosphatase/Vanadium-dependent haloperoxidase"/>
    <property type="match status" value="1"/>
</dbReference>
<comment type="subcellular location">
    <subcellularLocation>
        <location evidence="1">Cell membrane</location>
        <topology evidence="1">Multi-pass membrane protein</topology>
    </subcellularLocation>
</comment>
<gene>
    <name evidence="9" type="ORF">D4765_17800</name>
</gene>
<evidence type="ECO:0000313" key="10">
    <source>
        <dbReference type="Proteomes" id="UP000306192"/>
    </source>
</evidence>
<dbReference type="SMART" id="SM00014">
    <property type="entry name" value="acidPPc"/>
    <property type="match status" value="1"/>
</dbReference>
<dbReference type="InterPro" id="IPR036938">
    <property type="entry name" value="PAP2/HPO_sf"/>
</dbReference>
<keyword evidence="5 7" id="KW-1133">Transmembrane helix</keyword>
<dbReference type="GO" id="GO:0005886">
    <property type="term" value="C:plasma membrane"/>
    <property type="evidence" value="ECO:0007669"/>
    <property type="project" value="UniProtKB-SubCell"/>
</dbReference>
<dbReference type="PANTHER" id="PTHR14969:SF62">
    <property type="entry name" value="DECAPRENYLPHOSPHORYL-5-PHOSPHORIBOSE PHOSPHATASE RV3807C-RELATED"/>
    <property type="match status" value="1"/>
</dbReference>
<dbReference type="Gene3D" id="1.20.144.10">
    <property type="entry name" value="Phosphatidic acid phosphatase type 2/haloperoxidase"/>
    <property type="match status" value="1"/>
</dbReference>
<evidence type="ECO:0000256" key="3">
    <source>
        <dbReference type="ARBA" id="ARBA00022692"/>
    </source>
</evidence>
<keyword evidence="4" id="KW-0378">Hydrolase</keyword>
<dbReference type="RefSeq" id="WP_136643654.1">
    <property type="nucleotide sequence ID" value="NZ_QYRT01000059.1"/>
</dbReference>
<organism evidence="9 10">
    <name type="scientific">Subtercola vilae</name>
    <dbReference type="NCBI Taxonomy" id="2056433"/>
    <lineage>
        <taxon>Bacteria</taxon>
        <taxon>Bacillati</taxon>
        <taxon>Actinomycetota</taxon>
        <taxon>Actinomycetes</taxon>
        <taxon>Micrococcales</taxon>
        <taxon>Microbacteriaceae</taxon>
        <taxon>Subtercola</taxon>
    </lineage>
</organism>
<dbReference type="GO" id="GO:0016787">
    <property type="term" value="F:hydrolase activity"/>
    <property type="evidence" value="ECO:0007669"/>
    <property type="project" value="UniProtKB-KW"/>
</dbReference>
<dbReference type="PANTHER" id="PTHR14969">
    <property type="entry name" value="SPHINGOSINE-1-PHOSPHATE PHOSPHOHYDROLASE"/>
    <property type="match status" value="1"/>
</dbReference>
<protein>
    <submittedName>
        <fullName evidence="9">Phosphatase PAP2 family protein</fullName>
    </submittedName>
</protein>
<accession>A0A4T2BKA0</accession>
<dbReference type="OrthoDB" id="4333485at2"/>
<feature type="domain" description="Phosphatidic acid phosphatase type 2/haloperoxidase" evidence="8">
    <location>
        <begin position="58"/>
        <end position="165"/>
    </location>
</feature>
<feature type="transmembrane region" description="Helical" evidence="7">
    <location>
        <begin position="150"/>
        <end position="168"/>
    </location>
</feature>
<dbReference type="InterPro" id="IPR000326">
    <property type="entry name" value="PAP2/HPO"/>
</dbReference>
<feature type="transmembrane region" description="Helical" evidence="7">
    <location>
        <begin position="55"/>
        <end position="74"/>
    </location>
</feature>
<evidence type="ECO:0000256" key="1">
    <source>
        <dbReference type="ARBA" id="ARBA00004651"/>
    </source>
</evidence>
<keyword evidence="10" id="KW-1185">Reference proteome</keyword>
<evidence type="ECO:0000256" key="4">
    <source>
        <dbReference type="ARBA" id="ARBA00022801"/>
    </source>
</evidence>
<dbReference type="AlphaFoldDB" id="A0A4T2BKA0"/>
<dbReference type="Proteomes" id="UP000306192">
    <property type="component" value="Unassembled WGS sequence"/>
</dbReference>
<keyword evidence="3 7" id="KW-0812">Transmembrane</keyword>